<sequence>MNRVHGLHLIVLTSLCCVALSAGEGDRRSVLWRGGSIAVEDAADSVLVSPSGNFSCGFYKVATNAYTLAVWFTACADATVAWTANRDTPVNGVGSRAELRKDGSLVLQDYDGRVVWSTNTSGTPADRAQLLDTGNLVVSDAAGNRLWQSFDWPTDTLLPEQPVTRYRQLVSAAARGSPYSGYYKFYFDSSNILNLMYDGPEISSNYWPDPFKKWWDNNRTAFNSSRHGSFDRRGVFTASDQLQFNASDMGDGGVMRRLTLDYDGNLRLYSLDAAAGRWHVTWVAVQRQCDVHGLCGRYGICTYSQGPTCSCPDGYVPHDASDWSKGCRRTFDVRCGEDVAFAEMRHTDYWGFDLNYTAGISFDTCRRLCLVDCRCEAFGYRQGTGECYPKISLWNGRVMSIPYQTIYLKFPTGAKNLNPSLLHFDGHTCTMDERDATVSSSYLHGRRNTINFIYFYSFLAVVFVVEAIFVVVGYLFVFRADSVAAGRVGDEGYSLVFSHFRRFTYDELSDATCGFRDEIAKGGTGSVYKGVLEDGRSIAVKRLDEMTQADEVFRSELSVIGRINHMNLVRIWGFCSEHPHRLLVSEFVENGSLDRALFDGDDGEDNTGVVLPWRSRYKIAVGVAKALAYLHHECLEWIVHCDVKPENILLDGDFEPKVTDFGLVKLLSRDAGSHMALSRVQGTRGYIAPECWTVGRSINGKADVYSFGVVLLELVRGQRVCDWVAAAATADGAWNVQRLAALLTEKLKRDDEVVDARLRGDFHHVQAAAMLELAVSCVDGEPSRRPSMSSVVHRLISLDGTRGYIAPECWTVGRSINDKADVYSFGVVLLELVRGQRMCDWVAAAATADGAWNVQRLAALLTEKLKRDDGELPAWLEELVDARLRGDFNHVQAAGLLELAVSCVDGEPSRRPSTSTVVHKLISLDTIEHHLYATHELAANAAVVSLVGDLGGINCVCRVEDLNCFSC</sequence>
<dbReference type="SMART" id="SM00108">
    <property type="entry name" value="B_lectin"/>
    <property type="match status" value="1"/>
</dbReference>
<evidence type="ECO:0000259" key="20">
    <source>
        <dbReference type="PROSITE" id="PS50011"/>
    </source>
</evidence>
<dbReference type="Pfam" id="PF01453">
    <property type="entry name" value="B_lectin"/>
    <property type="match status" value="1"/>
</dbReference>
<evidence type="ECO:0000256" key="5">
    <source>
        <dbReference type="ARBA" id="ARBA00022679"/>
    </source>
</evidence>
<proteinExistence type="predicted"/>
<keyword evidence="3" id="KW-0723">Serine/threonine-protein kinase</keyword>
<dbReference type="PaxDb" id="65489-OBART04G27910.1"/>
<dbReference type="Gramene" id="OBART04G27910.1">
    <property type="protein sequence ID" value="OBART04G27910.1"/>
    <property type="gene ID" value="OBART04G27910"/>
</dbReference>
<keyword evidence="12 18" id="KW-0472">Membrane</keyword>
<dbReference type="FunFam" id="2.90.10.10:FF:000007">
    <property type="entry name" value="Serine/threonine-protein kinase"/>
    <property type="match status" value="1"/>
</dbReference>
<evidence type="ECO:0000256" key="2">
    <source>
        <dbReference type="ARBA" id="ARBA00012513"/>
    </source>
</evidence>
<dbReference type="PANTHER" id="PTHR47974">
    <property type="entry name" value="OS07G0415500 PROTEIN"/>
    <property type="match status" value="1"/>
</dbReference>
<evidence type="ECO:0000256" key="9">
    <source>
        <dbReference type="ARBA" id="ARBA00022777"/>
    </source>
</evidence>
<dbReference type="Gene3D" id="3.30.200.20">
    <property type="entry name" value="Phosphorylase Kinase, domain 1"/>
    <property type="match status" value="1"/>
</dbReference>
<keyword evidence="9" id="KW-0418">Kinase</keyword>
<dbReference type="GO" id="GO:0005524">
    <property type="term" value="F:ATP binding"/>
    <property type="evidence" value="ECO:0007669"/>
    <property type="project" value="UniProtKB-KW"/>
</dbReference>
<dbReference type="PROSITE" id="PS50948">
    <property type="entry name" value="PAN"/>
    <property type="match status" value="1"/>
</dbReference>
<evidence type="ECO:0000256" key="4">
    <source>
        <dbReference type="ARBA" id="ARBA00022536"/>
    </source>
</evidence>
<reference evidence="23" key="1">
    <citation type="journal article" date="2009" name="Rice">
        <title>De Novo Next Generation Sequencing of Plant Genomes.</title>
        <authorList>
            <person name="Rounsley S."/>
            <person name="Marri P.R."/>
            <person name="Yu Y."/>
            <person name="He R."/>
            <person name="Sisneros N."/>
            <person name="Goicoechea J.L."/>
            <person name="Lee S.J."/>
            <person name="Angelova A."/>
            <person name="Kudrna D."/>
            <person name="Luo M."/>
            <person name="Affourtit J."/>
            <person name="Desany B."/>
            <person name="Knight J."/>
            <person name="Niazi F."/>
            <person name="Egholm M."/>
            <person name="Wing R.A."/>
        </authorList>
    </citation>
    <scope>NUCLEOTIDE SEQUENCE [LARGE SCALE GENOMIC DNA]</scope>
    <source>
        <strain evidence="23">cv. IRGC 105608</strain>
    </source>
</reference>
<dbReference type="STRING" id="65489.A0A0D3G131"/>
<evidence type="ECO:0000256" key="15">
    <source>
        <dbReference type="ARBA" id="ARBA00023180"/>
    </source>
</evidence>
<dbReference type="InterPro" id="IPR011009">
    <property type="entry name" value="Kinase-like_dom_sf"/>
</dbReference>
<dbReference type="PROSITE" id="PS00108">
    <property type="entry name" value="PROTEIN_KINASE_ST"/>
    <property type="match status" value="1"/>
</dbReference>
<dbReference type="InterPro" id="IPR000719">
    <property type="entry name" value="Prot_kinase_dom"/>
</dbReference>
<comment type="catalytic activity">
    <reaction evidence="17">
        <text>L-seryl-[protein] + ATP = O-phospho-L-seryl-[protein] + ADP + H(+)</text>
        <dbReference type="Rhea" id="RHEA:17989"/>
        <dbReference type="Rhea" id="RHEA-COMP:9863"/>
        <dbReference type="Rhea" id="RHEA-COMP:11604"/>
        <dbReference type="ChEBI" id="CHEBI:15378"/>
        <dbReference type="ChEBI" id="CHEBI:29999"/>
        <dbReference type="ChEBI" id="CHEBI:30616"/>
        <dbReference type="ChEBI" id="CHEBI:83421"/>
        <dbReference type="ChEBI" id="CHEBI:456216"/>
        <dbReference type="EC" id="2.7.11.1"/>
    </reaction>
</comment>
<accession>A0A0D3G131</accession>
<protein>
    <recommendedName>
        <fullName evidence="2">non-specific serine/threonine protein kinase</fullName>
        <ecNumber evidence="2">2.7.11.1</ecNumber>
    </recommendedName>
</protein>
<dbReference type="eggNOG" id="ENOG502QRH4">
    <property type="taxonomic scope" value="Eukaryota"/>
</dbReference>
<dbReference type="SUPFAM" id="SSF51110">
    <property type="entry name" value="alpha-D-mannose-specific plant lectins"/>
    <property type="match status" value="1"/>
</dbReference>
<name>A0A0D3G131_9ORYZ</name>
<dbReference type="Gene3D" id="1.10.510.10">
    <property type="entry name" value="Transferase(Phosphotransferase) domain 1"/>
    <property type="match status" value="2"/>
</dbReference>
<dbReference type="GO" id="GO:0004674">
    <property type="term" value="F:protein serine/threonine kinase activity"/>
    <property type="evidence" value="ECO:0007669"/>
    <property type="project" value="UniProtKB-KW"/>
</dbReference>
<keyword evidence="11 18" id="KW-1133">Transmembrane helix</keyword>
<feature type="domain" description="Apple" evidence="22">
    <location>
        <begin position="335"/>
        <end position="411"/>
    </location>
</feature>
<dbReference type="InterPro" id="IPR001480">
    <property type="entry name" value="Bulb-type_lectin_dom"/>
</dbReference>
<feature type="signal peptide" evidence="19">
    <location>
        <begin position="1"/>
        <end position="23"/>
    </location>
</feature>
<dbReference type="HOGENOM" id="CLU_000288_116_2_1"/>
<keyword evidence="5" id="KW-0808">Transferase</keyword>
<comment type="catalytic activity">
    <reaction evidence="16">
        <text>L-threonyl-[protein] + ATP = O-phospho-L-threonyl-[protein] + ADP + H(+)</text>
        <dbReference type="Rhea" id="RHEA:46608"/>
        <dbReference type="Rhea" id="RHEA-COMP:11060"/>
        <dbReference type="Rhea" id="RHEA-COMP:11605"/>
        <dbReference type="ChEBI" id="CHEBI:15378"/>
        <dbReference type="ChEBI" id="CHEBI:30013"/>
        <dbReference type="ChEBI" id="CHEBI:30616"/>
        <dbReference type="ChEBI" id="CHEBI:61977"/>
        <dbReference type="ChEBI" id="CHEBI:456216"/>
        <dbReference type="EC" id="2.7.11.1"/>
    </reaction>
</comment>
<dbReference type="InterPro" id="IPR003609">
    <property type="entry name" value="Pan_app"/>
</dbReference>
<dbReference type="EC" id="2.7.11.1" evidence="2"/>
<dbReference type="GO" id="GO:0051707">
    <property type="term" value="P:response to other organism"/>
    <property type="evidence" value="ECO:0007669"/>
    <property type="project" value="UniProtKB-ARBA"/>
</dbReference>
<dbReference type="PROSITE" id="PS50011">
    <property type="entry name" value="PROTEIN_KINASE_DOM"/>
    <property type="match status" value="1"/>
</dbReference>
<evidence type="ECO:0000256" key="1">
    <source>
        <dbReference type="ARBA" id="ARBA00004479"/>
    </source>
</evidence>
<evidence type="ECO:0000313" key="24">
    <source>
        <dbReference type="Proteomes" id="UP000026960"/>
    </source>
</evidence>
<keyword evidence="14" id="KW-0675">Receptor</keyword>
<dbReference type="GO" id="GO:0048544">
    <property type="term" value="P:recognition of pollen"/>
    <property type="evidence" value="ECO:0007669"/>
    <property type="project" value="InterPro"/>
</dbReference>
<feature type="domain" description="Protein kinase" evidence="20">
    <location>
        <begin position="513"/>
        <end position="796"/>
    </location>
</feature>
<keyword evidence="24" id="KW-1185">Reference proteome</keyword>
<dbReference type="FunFam" id="1.10.510.10:FF:000904">
    <property type="entry name" value="Serine/threonine-protein kinase"/>
    <property type="match status" value="1"/>
</dbReference>
<evidence type="ECO:0000256" key="16">
    <source>
        <dbReference type="ARBA" id="ARBA00047899"/>
    </source>
</evidence>
<keyword evidence="8" id="KW-0547">Nucleotide-binding</keyword>
<evidence type="ECO:0000313" key="23">
    <source>
        <dbReference type="EnsemblPlants" id="OBART04G27910.1"/>
    </source>
</evidence>
<evidence type="ECO:0000256" key="11">
    <source>
        <dbReference type="ARBA" id="ARBA00022989"/>
    </source>
</evidence>
<feature type="chain" id="PRO_5002272116" description="non-specific serine/threonine protein kinase" evidence="19">
    <location>
        <begin position="24"/>
        <end position="967"/>
    </location>
</feature>
<dbReference type="GO" id="GO:0016020">
    <property type="term" value="C:membrane"/>
    <property type="evidence" value="ECO:0007669"/>
    <property type="project" value="UniProtKB-SubCell"/>
</dbReference>
<dbReference type="AlphaFoldDB" id="A0A0D3G131"/>
<dbReference type="Pfam" id="PF00954">
    <property type="entry name" value="S_locus_glycop"/>
    <property type="match status" value="1"/>
</dbReference>
<keyword evidence="6 18" id="KW-0812">Transmembrane</keyword>
<evidence type="ECO:0000256" key="14">
    <source>
        <dbReference type="ARBA" id="ARBA00023170"/>
    </source>
</evidence>
<evidence type="ECO:0000256" key="13">
    <source>
        <dbReference type="ARBA" id="ARBA00023157"/>
    </source>
</evidence>
<evidence type="ECO:0000256" key="19">
    <source>
        <dbReference type="SAM" id="SignalP"/>
    </source>
</evidence>
<feature type="domain" description="Bulb-type lectin" evidence="21">
    <location>
        <begin position="22"/>
        <end position="151"/>
    </location>
</feature>
<dbReference type="InterPro" id="IPR008271">
    <property type="entry name" value="Ser/Thr_kinase_AS"/>
</dbReference>
<keyword evidence="13" id="KW-1015">Disulfide bond</keyword>
<dbReference type="Gene3D" id="2.90.10.10">
    <property type="entry name" value="Bulb-type lectin domain"/>
    <property type="match status" value="1"/>
</dbReference>
<organism evidence="23">
    <name type="scientific">Oryza barthii</name>
    <dbReference type="NCBI Taxonomy" id="65489"/>
    <lineage>
        <taxon>Eukaryota</taxon>
        <taxon>Viridiplantae</taxon>
        <taxon>Streptophyta</taxon>
        <taxon>Embryophyta</taxon>
        <taxon>Tracheophyta</taxon>
        <taxon>Spermatophyta</taxon>
        <taxon>Magnoliopsida</taxon>
        <taxon>Liliopsida</taxon>
        <taxon>Poales</taxon>
        <taxon>Poaceae</taxon>
        <taxon>BOP clade</taxon>
        <taxon>Oryzoideae</taxon>
        <taxon>Oryzeae</taxon>
        <taxon>Oryzinae</taxon>
        <taxon>Oryza</taxon>
    </lineage>
</organism>
<dbReference type="CDD" id="cd01098">
    <property type="entry name" value="PAN_AP_plant"/>
    <property type="match status" value="1"/>
</dbReference>
<dbReference type="FunFam" id="3.30.200.20:FF:000059">
    <property type="entry name" value="S-receptor-like serine/threonine-protein kinase"/>
    <property type="match status" value="1"/>
</dbReference>
<dbReference type="Pfam" id="PF00069">
    <property type="entry name" value="Pkinase"/>
    <property type="match status" value="1"/>
</dbReference>
<dbReference type="PROSITE" id="PS50927">
    <property type="entry name" value="BULB_LECTIN"/>
    <property type="match status" value="1"/>
</dbReference>
<dbReference type="CDD" id="cd00028">
    <property type="entry name" value="B_lectin"/>
    <property type="match status" value="1"/>
</dbReference>
<evidence type="ECO:0000256" key="12">
    <source>
        <dbReference type="ARBA" id="ARBA00023136"/>
    </source>
</evidence>
<dbReference type="SMART" id="SM00220">
    <property type="entry name" value="S_TKc"/>
    <property type="match status" value="1"/>
</dbReference>
<evidence type="ECO:0000256" key="10">
    <source>
        <dbReference type="ARBA" id="ARBA00022840"/>
    </source>
</evidence>
<evidence type="ECO:0000256" key="7">
    <source>
        <dbReference type="ARBA" id="ARBA00022729"/>
    </source>
</evidence>
<keyword evidence="7 19" id="KW-0732">Signal</keyword>
<dbReference type="CDD" id="cd14066">
    <property type="entry name" value="STKc_IRAK"/>
    <property type="match status" value="1"/>
</dbReference>
<dbReference type="PANTHER" id="PTHR47974:SF1">
    <property type="entry name" value="PROTEIN KINASE DOMAIN-CONTAINING PROTEIN"/>
    <property type="match status" value="1"/>
</dbReference>
<dbReference type="Proteomes" id="UP000026960">
    <property type="component" value="Chromosome 4"/>
</dbReference>
<evidence type="ECO:0000256" key="18">
    <source>
        <dbReference type="SAM" id="Phobius"/>
    </source>
</evidence>
<evidence type="ECO:0000256" key="8">
    <source>
        <dbReference type="ARBA" id="ARBA00022741"/>
    </source>
</evidence>
<evidence type="ECO:0000259" key="22">
    <source>
        <dbReference type="PROSITE" id="PS50948"/>
    </source>
</evidence>
<keyword evidence="4" id="KW-0245">EGF-like domain</keyword>
<dbReference type="EnsemblPlants" id="OBART04G27910.1">
    <property type="protein sequence ID" value="OBART04G27910.1"/>
    <property type="gene ID" value="OBART04G27910"/>
</dbReference>
<reference evidence="23" key="2">
    <citation type="submission" date="2015-03" db="UniProtKB">
        <authorList>
            <consortium name="EnsemblPlants"/>
        </authorList>
    </citation>
    <scope>IDENTIFICATION</scope>
</reference>
<evidence type="ECO:0000256" key="17">
    <source>
        <dbReference type="ARBA" id="ARBA00048679"/>
    </source>
</evidence>
<evidence type="ECO:0000259" key="21">
    <source>
        <dbReference type="PROSITE" id="PS50927"/>
    </source>
</evidence>
<keyword evidence="15" id="KW-0325">Glycoprotein</keyword>
<evidence type="ECO:0000256" key="3">
    <source>
        <dbReference type="ARBA" id="ARBA00022527"/>
    </source>
</evidence>
<dbReference type="InterPro" id="IPR036426">
    <property type="entry name" value="Bulb-type_lectin_dom_sf"/>
</dbReference>
<dbReference type="InterPro" id="IPR000858">
    <property type="entry name" value="S_locus_glycoprot_dom"/>
</dbReference>
<evidence type="ECO:0000256" key="6">
    <source>
        <dbReference type="ARBA" id="ARBA00022692"/>
    </source>
</evidence>
<comment type="subcellular location">
    <subcellularLocation>
        <location evidence="1">Membrane</location>
        <topology evidence="1">Single-pass type I membrane protein</topology>
    </subcellularLocation>
</comment>
<feature type="transmembrane region" description="Helical" evidence="18">
    <location>
        <begin position="453"/>
        <end position="477"/>
    </location>
</feature>
<dbReference type="SUPFAM" id="SSF56112">
    <property type="entry name" value="Protein kinase-like (PK-like)"/>
    <property type="match status" value="2"/>
</dbReference>
<keyword evidence="10" id="KW-0067">ATP-binding</keyword>